<gene>
    <name evidence="1" type="ORF">GJQ55_12605</name>
</gene>
<sequence length="182" mass="19598">MLKTITTTRRGFMQLSASSAAVLTLGASIAGLTGCSKAPVASGYKVLRPGDIEILRALAPVILGGSYPGSLQDKAPDTLLHALDSLVLTLQDYARSQLVMLFDALQVAPVRALMGAPWTGWNEMPADDIEAFLHSWKTSRIQLKRMGYGSLCKLLTMCWYSQPATFALTGYPGMPQKIPAHS</sequence>
<name>A0A9X7UX74_9GAMM</name>
<dbReference type="Proteomes" id="UP000596074">
    <property type="component" value="Chromosome"/>
</dbReference>
<dbReference type="KEGG" id="vcw:GJQ55_12605"/>
<dbReference type="PROSITE" id="PS51257">
    <property type="entry name" value="PROKAR_LIPOPROTEIN"/>
    <property type="match status" value="1"/>
</dbReference>
<dbReference type="AlphaFoldDB" id="A0A9X7UX74"/>
<evidence type="ECO:0000313" key="2">
    <source>
        <dbReference type="Proteomes" id="UP000596074"/>
    </source>
</evidence>
<keyword evidence="2" id="KW-1185">Reference proteome</keyword>
<proteinExistence type="predicted"/>
<evidence type="ECO:0008006" key="3">
    <source>
        <dbReference type="Google" id="ProtNLM"/>
    </source>
</evidence>
<accession>A0A9X7UX74</accession>
<dbReference type="PROSITE" id="PS51318">
    <property type="entry name" value="TAT"/>
    <property type="match status" value="1"/>
</dbReference>
<organism evidence="1 2">
    <name type="scientific">Venatoribacter cucullus</name>
    <dbReference type="NCBI Taxonomy" id="2661630"/>
    <lineage>
        <taxon>Bacteria</taxon>
        <taxon>Pseudomonadati</taxon>
        <taxon>Pseudomonadota</taxon>
        <taxon>Gammaproteobacteria</taxon>
        <taxon>Oceanospirillales</taxon>
        <taxon>Oceanospirillaceae</taxon>
        <taxon>Venatoribacter</taxon>
    </lineage>
</organism>
<dbReference type="InterPro" id="IPR006311">
    <property type="entry name" value="TAT_signal"/>
</dbReference>
<protein>
    <recommendedName>
        <fullName evidence="3">Twin-arginine translocation pathway signal protein</fullName>
    </recommendedName>
</protein>
<dbReference type="EMBL" id="CP046056">
    <property type="protein sequence ID" value="QQD25262.1"/>
    <property type="molecule type" value="Genomic_DNA"/>
</dbReference>
<evidence type="ECO:0000313" key="1">
    <source>
        <dbReference type="EMBL" id="QQD25262.1"/>
    </source>
</evidence>
<reference evidence="1 2" key="1">
    <citation type="submission" date="2019-11" db="EMBL/GenBank/DDBJ databases">
        <title>Venatorbacter sp. nov. a predator of Campylobacter and other Gram-negative bacteria.</title>
        <authorList>
            <person name="Saeedi A."/>
            <person name="Cummings N.J."/>
            <person name="Connerton I.F."/>
            <person name="Connerton P.L."/>
        </authorList>
    </citation>
    <scope>NUCLEOTIDE SEQUENCE [LARGE SCALE GENOMIC DNA]</scope>
    <source>
        <strain evidence="1">XL5</strain>
    </source>
</reference>
<dbReference type="RefSeq" id="WP_228345331.1">
    <property type="nucleotide sequence ID" value="NZ_CP046056.1"/>
</dbReference>